<organism evidence="1 2">
    <name type="scientific">Candidatus Amesbacteria bacterium GW2011_GWB1_48_13</name>
    <dbReference type="NCBI Taxonomy" id="1618362"/>
    <lineage>
        <taxon>Bacteria</taxon>
        <taxon>Candidatus Amesiibacteriota</taxon>
    </lineage>
</organism>
<evidence type="ECO:0000313" key="2">
    <source>
        <dbReference type="Proteomes" id="UP000034694"/>
    </source>
</evidence>
<gene>
    <name evidence="1" type="ORF">UY28_C0006G0006</name>
</gene>
<protein>
    <recommendedName>
        <fullName evidence="3">Response regulatory domain-containing protein</fullName>
    </recommendedName>
</protein>
<dbReference type="SUPFAM" id="SSF52172">
    <property type="entry name" value="CheY-like"/>
    <property type="match status" value="1"/>
</dbReference>
<dbReference type="InterPro" id="IPR011006">
    <property type="entry name" value="CheY-like_superfamily"/>
</dbReference>
<sequence>MSEIEKAVIVLIEDDAENARKIRDILHQGGHEIIEELCWVATAMNAVDTFEELGVNVVLLDRDIFGGNIVDAGFISRTREFAPGVRIIGTAADPIEEVDVDLTKKGIEKLNEVITILLDKKG</sequence>
<comment type="caution">
    <text evidence="1">The sequence shown here is derived from an EMBL/GenBank/DDBJ whole genome shotgun (WGS) entry which is preliminary data.</text>
</comment>
<dbReference type="Gene3D" id="3.40.50.2300">
    <property type="match status" value="1"/>
</dbReference>
<dbReference type="AlphaFoldDB" id="A0A0G1XV56"/>
<evidence type="ECO:0000313" key="1">
    <source>
        <dbReference type="EMBL" id="KKU98170.1"/>
    </source>
</evidence>
<dbReference type="EMBL" id="LCPK01000006">
    <property type="protein sequence ID" value="KKU98170.1"/>
    <property type="molecule type" value="Genomic_DNA"/>
</dbReference>
<dbReference type="Proteomes" id="UP000034694">
    <property type="component" value="Unassembled WGS sequence"/>
</dbReference>
<name>A0A0G1XV56_9BACT</name>
<proteinExistence type="predicted"/>
<accession>A0A0G1XV56</accession>
<reference evidence="1 2" key="1">
    <citation type="journal article" date="2015" name="Nature">
        <title>rRNA introns, odd ribosomes, and small enigmatic genomes across a large radiation of phyla.</title>
        <authorList>
            <person name="Brown C.T."/>
            <person name="Hug L.A."/>
            <person name="Thomas B.C."/>
            <person name="Sharon I."/>
            <person name="Castelle C.J."/>
            <person name="Singh A."/>
            <person name="Wilkins M.J."/>
            <person name="Williams K.H."/>
            <person name="Banfield J.F."/>
        </authorList>
    </citation>
    <scope>NUCLEOTIDE SEQUENCE [LARGE SCALE GENOMIC DNA]</scope>
</reference>
<evidence type="ECO:0008006" key="3">
    <source>
        <dbReference type="Google" id="ProtNLM"/>
    </source>
</evidence>